<accession>A0ACC1LQD4</accession>
<evidence type="ECO:0000313" key="1">
    <source>
        <dbReference type="EMBL" id="KAJ2813248.1"/>
    </source>
</evidence>
<sequence length="417" mass="45094">MSPSKTSESSTIKIVVAGGNYAGLNAMQHMYSSLLAKDPKDAAKPSPKVEITLIDRRDGFIHCIGLTRGLTEPEFGADLWVPYSTVPWLQHPSIRVVSGTVAEMAADKVLLSNGDSYSFDYLLIALGLSRFAPIGLRSSTKAEYIDEIAESHAKIHAAQSVAIIGGGAVGLELAADIKSDFPEKHVTLIHSRALPVPGPFKDEFRHMVVDILKEIGVDVVLGERVVAQTPESGDMSYDSAKPSPPPPEHVSTMSTNAELTLASGRTIRADLAIRCLGALDKRGVLRLPLAADIFGADGIAVKDTMQIDSEHYPNIYACGDICSRALVKLAGVGMYGAYIAARNIARSVLAAGSKLEDGDRYPAQLMLLLGKDHFALQLGDEIWEKERTREHVHKDMGLMRCVEVLSLHKEPEYVSPD</sequence>
<keyword evidence="2" id="KW-1185">Reference proteome</keyword>
<comment type="caution">
    <text evidence="1">The sequence shown here is derived from an EMBL/GenBank/DDBJ whole genome shotgun (WGS) entry which is preliminary data.</text>
</comment>
<proteinExistence type="predicted"/>
<name>A0ACC1LQD4_9FUNG</name>
<protein>
    <submittedName>
        <fullName evidence="1">Uncharacterized protein</fullName>
    </submittedName>
</protein>
<gene>
    <name evidence="1" type="ORF">H4S07_000831</name>
</gene>
<organism evidence="1 2">
    <name type="scientific">Coemansia furcata</name>
    <dbReference type="NCBI Taxonomy" id="417177"/>
    <lineage>
        <taxon>Eukaryota</taxon>
        <taxon>Fungi</taxon>
        <taxon>Fungi incertae sedis</taxon>
        <taxon>Zoopagomycota</taxon>
        <taxon>Kickxellomycotina</taxon>
        <taxon>Kickxellomycetes</taxon>
        <taxon>Kickxellales</taxon>
        <taxon>Kickxellaceae</taxon>
        <taxon>Coemansia</taxon>
    </lineage>
</organism>
<reference evidence="1" key="1">
    <citation type="submission" date="2022-07" db="EMBL/GenBank/DDBJ databases">
        <title>Phylogenomic reconstructions and comparative analyses of Kickxellomycotina fungi.</title>
        <authorList>
            <person name="Reynolds N.K."/>
            <person name="Stajich J.E."/>
            <person name="Barry K."/>
            <person name="Grigoriev I.V."/>
            <person name="Crous P."/>
            <person name="Smith M.E."/>
        </authorList>
    </citation>
    <scope>NUCLEOTIDE SEQUENCE</scope>
    <source>
        <strain evidence="1">CBS 102833</strain>
    </source>
</reference>
<evidence type="ECO:0000313" key="2">
    <source>
        <dbReference type="Proteomes" id="UP001140096"/>
    </source>
</evidence>
<dbReference type="Proteomes" id="UP001140096">
    <property type="component" value="Unassembled WGS sequence"/>
</dbReference>
<dbReference type="EMBL" id="JANBUP010000080">
    <property type="protein sequence ID" value="KAJ2813248.1"/>
    <property type="molecule type" value="Genomic_DNA"/>
</dbReference>